<dbReference type="InterPro" id="IPR005467">
    <property type="entry name" value="His_kinase_dom"/>
</dbReference>
<evidence type="ECO:0000256" key="2">
    <source>
        <dbReference type="ARBA" id="ARBA00004651"/>
    </source>
</evidence>
<keyword evidence="6" id="KW-0808">Transferase</keyword>
<dbReference type="SUPFAM" id="SSF103190">
    <property type="entry name" value="Sensory domain-like"/>
    <property type="match status" value="1"/>
</dbReference>
<dbReference type="Gene3D" id="3.30.565.10">
    <property type="entry name" value="Histidine kinase-like ATPase, C-terminal domain"/>
    <property type="match status" value="1"/>
</dbReference>
<evidence type="ECO:0000313" key="15">
    <source>
        <dbReference type="Proteomes" id="UP000324298"/>
    </source>
</evidence>
<dbReference type="RefSeq" id="WP_149307380.1">
    <property type="nucleotide sequence ID" value="NZ_SRSD01000005.1"/>
</dbReference>
<dbReference type="OrthoDB" id="9781147at2"/>
<evidence type="ECO:0000256" key="10">
    <source>
        <dbReference type="ARBA" id="ARBA00023136"/>
    </source>
</evidence>
<dbReference type="Pfam" id="PF17202">
    <property type="entry name" value="sCache_3_3"/>
    <property type="match status" value="1"/>
</dbReference>
<feature type="transmembrane region" description="Helical" evidence="11">
    <location>
        <begin position="329"/>
        <end position="354"/>
    </location>
</feature>
<dbReference type="InterPro" id="IPR036097">
    <property type="entry name" value="HisK_dim/P_sf"/>
</dbReference>
<keyword evidence="4" id="KW-1003">Cell membrane</keyword>
<feature type="transmembrane region" description="Helical" evidence="11">
    <location>
        <begin position="12"/>
        <end position="34"/>
    </location>
</feature>
<dbReference type="SUPFAM" id="SSF158472">
    <property type="entry name" value="HAMP domain-like"/>
    <property type="match status" value="1"/>
</dbReference>
<comment type="subcellular location">
    <subcellularLocation>
        <location evidence="2">Cell membrane</location>
        <topology evidence="2">Multi-pass membrane protein</topology>
    </subcellularLocation>
</comment>
<dbReference type="InterPro" id="IPR003661">
    <property type="entry name" value="HisK_dim/P_dom"/>
</dbReference>
<evidence type="ECO:0000313" key="14">
    <source>
        <dbReference type="EMBL" id="KAA0891681.1"/>
    </source>
</evidence>
<dbReference type="InterPro" id="IPR029151">
    <property type="entry name" value="Sensor-like_sf"/>
</dbReference>
<dbReference type="EMBL" id="SRSD01000005">
    <property type="protein sequence ID" value="KAA0891681.1"/>
    <property type="molecule type" value="Genomic_DNA"/>
</dbReference>
<organism evidence="14 15">
    <name type="scientific">Oryzomonas rubra</name>
    <dbReference type="NCBI Taxonomy" id="2509454"/>
    <lineage>
        <taxon>Bacteria</taxon>
        <taxon>Pseudomonadati</taxon>
        <taxon>Thermodesulfobacteriota</taxon>
        <taxon>Desulfuromonadia</taxon>
        <taxon>Geobacterales</taxon>
        <taxon>Geobacteraceae</taxon>
        <taxon>Oryzomonas</taxon>
    </lineage>
</organism>
<name>A0A5A9XJ16_9BACT</name>
<proteinExistence type="predicted"/>
<dbReference type="InterPro" id="IPR004358">
    <property type="entry name" value="Sig_transdc_His_kin-like_C"/>
</dbReference>
<evidence type="ECO:0000256" key="5">
    <source>
        <dbReference type="ARBA" id="ARBA00022553"/>
    </source>
</evidence>
<dbReference type="PROSITE" id="PS50885">
    <property type="entry name" value="HAMP"/>
    <property type="match status" value="1"/>
</dbReference>
<comment type="caution">
    <text evidence="14">The sequence shown here is derived from an EMBL/GenBank/DDBJ whole genome shotgun (WGS) entry which is preliminary data.</text>
</comment>
<evidence type="ECO:0000259" key="13">
    <source>
        <dbReference type="PROSITE" id="PS50885"/>
    </source>
</evidence>
<sequence length="657" mass="71249">MPRRFPIRAKLTVGALAPLFVAFFICSLTGLYIIDAKITSQAQEKVRTDLNSAREAYRNELHHINELLELTADNPFAAISISSGNRPSISSLLTPLLHKKHLDILTAVDKEGRVLFRAHNPARFGDTPVNTYFIDQALRGKTVTGTTVLSPEQLAAEKDELTAQARIDVVTTPHSRPRQSSVERAGMVMVSAAPVLDSAGRVAGALYCAELLNNNNDLVDKIKDTVYEGVKFKGQDVGTATLFLGDTRIATNVHASNGRRAIGTQLSAEVYNRVILENRKWVGRAFVVNDWYLTAYEPIVGLRGEVIGSLYVGMLEKQYSALKNNVNTILVVVLFISSLIGLAVSGVIGTHLATPIKELEQLTRRVTLGERNLHIDVRSADELGDLAGGFNQMTRALAHRESEITMLNRSLEQKVLKRTAQLEEKNALLLETQADLAKAEKLADLGVIAAGVAHEINNPLAVIRGNIEFLEMCLPPDHANREEVGIISQQVERIAKIVGNLQVFARQKKLHQGQVNIHDLLDGILGQIGHQVPMDAIAVVREYASDLAMIRGDGDQLRQVFTNLILNAVQAMGGKGVLTLATKGVAPLDGCEVSISDTGPGIGPGQLKKIFTPFFTTKDTGSGLGLSISYGIIKDHGGDIKVSSVEGKGTTFKVTIP</sequence>
<dbReference type="Gene3D" id="3.30.450.20">
    <property type="entry name" value="PAS domain"/>
    <property type="match status" value="1"/>
</dbReference>
<reference evidence="14 15" key="1">
    <citation type="submission" date="2019-04" db="EMBL/GenBank/DDBJ databases">
        <title>Geobacter ruber sp. nov., ferric-reducing bacteria isolated from paddy soil.</title>
        <authorList>
            <person name="Xu Z."/>
            <person name="Masuda Y."/>
            <person name="Itoh H."/>
            <person name="Senoo K."/>
        </authorList>
    </citation>
    <scope>NUCLEOTIDE SEQUENCE [LARGE SCALE GENOMIC DNA]</scope>
    <source>
        <strain evidence="14 15">Red88</strain>
    </source>
</reference>
<dbReference type="GO" id="GO:0000155">
    <property type="term" value="F:phosphorelay sensor kinase activity"/>
    <property type="evidence" value="ECO:0007669"/>
    <property type="project" value="InterPro"/>
</dbReference>
<keyword evidence="9 11" id="KW-1133">Transmembrane helix</keyword>
<dbReference type="InterPro" id="IPR033463">
    <property type="entry name" value="sCache_3"/>
</dbReference>
<evidence type="ECO:0000256" key="7">
    <source>
        <dbReference type="ARBA" id="ARBA00022692"/>
    </source>
</evidence>
<feature type="domain" description="Histidine kinase" evidence="12">
    <location>
        <begin position="451"/>
        <end position="657"/>
    </location>
</feature>
<evidence type="ECO:0000259" key="12">
    <source>
        <dbReference type="PROSITE" id="PS50109"/>
    </source>
</evidence>
<dbReference type="SUPFAM" id="SSF47384">
    <property type="entry name" value="Homodimeric domain of signal transducing histidine kinase"/>
    <property type="match status" value="1"/>
</dbReference>
<dbReference type="CDD" id="cd06225">
    <property type="entry name" value="HAMP"/>
    <property type="match status" value="1"/>
</dbReference>
<dbReference type="Pfam" id="PF00512">
    <property type="entry name" value="HisKA"/>
    <property type="match status" value="1"/>
</dbReference>
<dbReference type="AlphaFoldDB" id="A0A5A9XJ16"/>
<keyword evidence="8" id="KW-0418">Kinase</keyword>
<dbReference type="PRINTS" id="PR00344">
    <property type="entry name" value="BCTRLSENSOR"/>
</dbReference>
<gene>
    <name evidence="14" type="ORF">ET418_09555</name>
</gene>
<dbReference type="InterPro" id="IPR036890">
    <property type="entry name" value="HATPase_C_sf"/>
</dbReference>
<dbReference type="PROSITE" id="PS50109">
    <property type="entry name" value="HIS_KIN"/>
    <property type="match status" value="1"/>
</dbReference>
<dbReference type="EC" id="2.7.13.3" evidence="3"/>
<evidence type="ECO:0000256" key="11">
    <source>
        <dbReference type="SAM" id="Phobius"/>
    </source>
</evidence>
<feature type="domain" description="HAMP" evidence="13">
    <location>
        <begin position="350"/>
        <end position="402"/>
    </location>
</feature>
<dbReference type="Gene3D" id="6.10.340.10">
    <property type="match status" value="1"/>
</dbReference>
<dbReference type="InterPro" id="IPR003594">
    <property type="entry name" value="HATPase_dom"/>
</dbReference>
<accession>A0A5A9XJ16</accession>
<dbReference type="Pfam" id="PF02518">
    <property type="entry name" value="HATPase_c"/>
    <property type="match status" value="1"/>
</dbReference>
<dbReference type="Proteomes" id="UP000324298">
    <property type="component" value="Unassembled WGS sequence"/>
</dbReference>
<dbReference type="PANTHER" id="PTHR43065:SF42">
    <property type="entry name" value="TWO-COMPONENT SENSOR PPRA"/>
    <property type="match status" value="1"/>
</dbReference>
<keyword evidence="5" id="KW-0597">Phosphoprotein</keyword>
<dbReference type="SUPFAM" id="SSF55874">
    <property type="entry name" value="ATPase domain of HSP90 chaperone/DNA topoisomerase II/histidine kinase"/>
    <property type="match status" value="1"/>
</dbReference>
<keyword evidence="10 11" id="KW-0472">Membrane</keyword>
<keyword evidence="15" id="KW-1185">Reference proteome</keyword>
<evidence type="ECO:0000256" key="3">
    <source>
        <dbReference type="ARBA" id="ARBA00012438"/>
    </source>
</evidence>
<dbReference type="Pfam" id="PF00672">
    <property type="entry name" value="HAMP"/>
    <property type="match status" value="1"/>
</dbReference>
<dbReference type="PANTHER" id="PTHR43065">
    <property type="entry name" value="SENSOR HISTIDINE KINASE"/>
    <property type="match status" value="1"/>
</dbReference>
<keyword evidence="7 11" id="KW-0812">Transmembrane</keyword>
<dbReference type="GO" id="GO:0005886">
    <property type="term" value="C:plasma membrane"/>
    <property type="evidence" value="ECO:0007669"/>
    <property type="project" value="UniProtKB-SubCell"/>
</dbReference>
<dbReference type="Gene3D" id="1.10.287.130">
    <property type="match status" value="1"/>
</dbReference>
<dbReference type="SMART" id="SM00304">
    <property type="entry name" value="HAMP"/>
    <property type="match status" value="1"/>
</dbReference>
<dbReference type="SMART" id="SM00387">
    <property type="entry name" value="HATPase_c"/>
    <property type="match status" value="1"/>
</dbReference>
<evidence type="ECO:0000256" key="6">
    <source>
        <dbReference type="ARBA" id="ARBA00022679"/>
    </source>
</evidence>
<evidence type="ECO:0000256" key="9">
    <source>
        <dbReference type="ARBA" id="ARBA00022989"/>
    </source>
</evidence>
<comment type="catalytic activity">
    <reaction evidence="1">
        <text>ATP + protein L-histidine = ADP + protein N-phospho-L-histidine.</text>
        <dbReference type="EC" id="2.7.13.3"/>
    </reaction>
</comment>
<dbReference type="CDD" id="cd00082">
    <property type="entry name" value="HisKA"/>
    <property type="match status" value="1"/>
</dbReference>
<evidence type="ECO:0000256" key="8">
    <source>
        <dbReference type="ARBA" id="ARBA00022777"/>
    </source>
</evidence>
<dbReference type="SMART" id="SM00388">
    <property type="entry name" value="HisKA"/>
    <property type="match status" value="1"/>
</dbReference>
<evidence type="ECO:0000256" key="1">
    <source>
        <dbReference type="ARBA" id="ARBA00000085"/>
    </source>
</evidence>
<dbReference type="InterPro" id="IPR003660">
    <property type="entry name" value="HAMP_dom"/>
</dbReference>
<protein>
    <recommendedName>
        <fullName evidence="3">histidine kinase</fullName>
        <ecNumber evidence="3">2.7.13.3</ecNumber>
    </recommendedName>
</protein>
<evidence type="ECO:0000256" key="4">
    <source>
        <dbReference type="ARBA" id="ARBA00022475"/>
    </source>
</evidence>